<dbReference type="PROSITE" id="PS51257">
    <property type="entry name" value="PROKAR_LIPOPROTEIN"/>
    <property type="match status" value="1"/>
</dbReference>
<dbReference type="GO" id="GO:0008270">
    <property type="term" value="F:zinc ion binding"/>
    <property type="evidence" value="ECO:0007669"/>
    <property type="project" value="InterPro"/>
</dbReference>
<evidence type="ECO:0000313" key="3">
    <source>
        <dbReference type="EMBL" id="MBB6069282.1"/>
    </source>
</evidence>
<gene>
    <name evidence="3" type="ORF">HNQ61_000897</name>
</gene>
<feature type="domain" description="Peptidase M1 membrane alanine aminopeptidase" evidence="2">
    <location>
        <begin position="365"/>
        <end position="563"/>
    </location>
</feature>
<dbReference type="GO" id="GO:0016020">
    <property type="term" value="C:membrane"/>
    <property type="evidence" value="ECO:0007669"/>
    <property type="project" value="TreeGrafter"/>
</dbReference>
<dbReference type="PANTHER" id="PTHR11533">
    <property type="entry name" value="PROTEASE M1 ZINC METALLOPROTEASE"/>
    <property type="match status" value="1"/>
</dbReference>
<dbReference type="GO" id="GO:0005737">
    <property type="term" value="C:cytoplasm"/>
    <property type="evidence" value="ECO:0007669"/>
    <property type="project" value="TreeGrafter"/>
</dbReference>
<dbReference type="GO" id="GO:0042277">
    <property type="term" value="F:peptide binding"/>
    <property type="evidence" value="ECO:0007669"/>
    <property type="project" value="TreeGrafter"/>
</dbReference>
<dbReference type="SUPFAM" id="SSF55486">
    <property type="entry name" value="Metalloproteases ('zincins'), catalytic domain"/>
    <property type="match status" value="1"/>
</dbReference>
<dbReference type="InterPro" id="IPR014782">
    <property type="entry name" value="Peptidase_M1_dom"/>
</dbReference>
<feature type="chain" id="PRO_5032465159" description="Peptidase M1 membrane alanine aminopeptidase domain-containing protein" evidence="1">
    <location>
        <begin position="24"/>
        <end position="662"/>
    </location>
</feature>
<dbReference type="Proteomes" id="UP000582837">
    <property type="component" value="Unassembled WGS sequence"/>
</dbReference>
<dbReference type="GO" id="GO:0070006">
    <property type="term" value="F:metalloaminopeptidase activity"/>
    <property type="evidence" value="ECO:0007669"/>
    <property type="project" value="TreeGrafter"/>
</dbReference>
<dbReference type="Pfam" id="PF01433">
    <property type="entry name" value="Peptidase_M1"/>
    <property type="match status" value="1"/>
</dbReference>
<dbReference type="AlphaFoldDB" id="A0A841GPJ0"/>
<sequence length="662" mass="72699">MSRWTPALMAAIALAGCASQPPASGPAPRMADSLERPIPYPVTPPAGYQRAVRTGTRTATGAPGARYWSNRADYVIRARVIPADKRLEGSQTITYTNNSPDTLRSLQVELTMNHHAPGVVRNEPAEVTGGVNITRVTVGGQPVAAAGGQGGAQGARYAVTGTRMVIVPAAPVLPGATTRLEMEWNFRIPKEGGGGRMGWDEDNLLFLAYFYPTMVVYDDVVGWQPDPFRGTAEFYQDFGSYDLTVEAPPQWVVMGTGALQNPQEALAPAVLARYRAGIESDSVVHVLTGADFGRATTAGRGGMVTWRFRADSVRDAAFSVTRQSNWDATRTPVGDRNGDGRPEYTAIHAFWRQSAPRWAGAARDAAQSIRFLSGYTGVSYPWPHMTSVEGEGIIGGGMEYPMMTLISGYNQASDTALYSVIAHELAHMWVPMIVSVDERRYGWMDEGMTTFHEAQARRDTFPGSNPELEDRAGYLSLARAGGEGEVMRRTDFQYTGAAGGVASYSKPATNFATLRGLLGEQTFNRAWTTFLDRWKWKHPYPWDFFNTFNEVSGENLDWFWRSWFYETWTLDQAVQSVTQGPGGTTIVIADRGDAPLPARVTLTFENGQTQTLEVPVEEWLSGRRTATLTLPTTSTSPVIRVEIDAENVFPDIDRTNNVWTRG</sequence>
<evidence type="ECO:0000259" key="2">
    <source>
        <dbReference type="Pfam" id="PF01433"/>
    </source>
</evidence>
<accession>A0A841GPJ0</accession>
<organism evidence="3 4">
    <name type="scientific">Longimicrobium terrae</name>
    <dbReference type="NCBI Taxonomy" id="1639882"/>
    <lineage>
        <taxon>Bacteria</taxon>
        <taxon>Pseudomonadati</taxon>
        <taxon>Gemmatimonadota</taxon>
        <taxon>Longimicrobiia</taxon>
        <taxon>Longimicrobiales</taxon>
        <taxon>Longimicrobiaceae</taxon>
        <taxon>Longimicrobium</taxon>
    </lineage>
</organism>
<dbReference type="InterPro" id="IPR027268">
    <property type="entry name" value="Peptidase_M4/M1_CTD_sf"/>
</dbReference>
<reference evidence="3 4" key="1">
    <citation type="submission" date="2020-08" db="EMBL/GenBank/DDBJ databases">
        <title>Genomic Encyclopedia of Type Strains, Phase IV (KMG-IV): sequencing the most valuable type-strain genomes for metagenomic binning, comparative biology and taxonomic classification.</title>
        <authorList>
            <person name="Goeker M."/>
        </authorList>
    </citation>
    <scope>NUCLEOTIDE SEQUENCE [LARGE SCALE GENOMIC DNA]</scope>
    <source>
        <strain evidence="3 4">DSM 29007</strain>
    </source>
</reference>
<keyword evidence="4" id="KW-1185">Reference proteome</keyword>
<keyword evidence="1" id="KW-0732">Signal</keyword>
<protein>
    <recommendedName>
        <fullName evidence="2">Peptidase M1 membrane alanine aminopeptidase domain-containing protein</fullName>
    </recommendedName>
</protein>
<comment type="caution">
    <text evidence="3">The sequence shown here is derived from an EMBL/GenBank/DDBJ whole genome shotgun (WGS) entry which is preliminary data.</text>
</comment>
<evidence type="ECO:0000256" key="1">
    <source>
        <dbReference type="SAM" id="SignalP"/>
    </source>
</evidence>
<dbReference type="EMBL" id="JACHIA010000002">
    <property type="protein sequence ID" value="MBB6069282.1"/>
    <property type="molecule type" value="Genomic_DNA"/>
</dbReference>
<evidence type="ECO:0000313" key="4">
    <source>
        <dbReference type="Proteomes" id="UP000582837"/>
    </source>
</evidence>
<dbReference type="GO" id="GO:0043171">
    <property type="term" value="P:peptide catabolic process"/>
    <property type="evidence" value="ECO:0007669"/>
    <property type="project" value="TreeGrafter"/>
</dbReference>
<name>A0A841GPJ0_9BACT</name>
<proteinExistence type="predicted"/>
<dbReference type="InterPro" id="IPR050344">
    <property type="entry name" value="Peptidase_M1_aminopeptidases"/>
</dbReference>
<dbReference type="GO" id="GO:0005615">
    <property type="term" value="C:extracellular space"/>
    <property type="evidence" value="ECO:0007669"/>
    <property type="project" value="TreeGrafter"/>
</dbReference>
<feature type="signal peptide" evidence="1">
    <location>
        <begin position="1"/>
        <end position="23"/>
    </location>
</feature>
<dbReference type="Gene3D" id="1.10.390.10">
    <property type="entry name" value="Neutral Protease Domain 2"/>
    <property type="match status" value="1"/>
</dbReference>
<dbReference type="RefSeq" id="WP_170037925.1">
    <property type="nucleotide sequence ID" value="NZ_JABDTL010000002.1"/>
</dbReference>
<dbReference type="PANTHER" id="PTHR11533:SF174">
    <property type="entry name" value="PUROMYCIN-SENSITIVE AMINOPEPTIDASE-RELATED"/>
    <property type="match status" value="1"/>
</dbReference>
<dbReference type="CDD" id="cd09604">
    <property type="entry name" value="M1_APN_like"/>
    <property type="match status" value="1"/>
</dbReference>